<feature type="domain" description="STAS" evidence="2">
    <location>
        <begin position="5"/>
        <end position="102"/>
    </location>
</feature>
<evidence type="ECO:0000313" key="4">
    <source>
        <dbReference type="Proteomes" id="UP001304298"/>
    </source>
</evidence>
<keyword evidence="1" id="KW-0723">Serine/threonine-protein kinase</keyword>
<keyword evidence="4" id="KW-1185">Reference proteome</keyword>
<keyword evidence="3" id="KW-0547">Nucleotide-binding</keyword>
<evidence type="ECO:0000256" key="1">
    <source>
        <dbReference type="ARBA" id="ARBA00022527"/>
    </source>
</evidence>
<dbReference type="InterPro" id="IPR003594">
    <property type="entry name" value="HATPase_dom"/>
</dbReference>
<dbReference type="PROSITE" id="PS50801">
    <property type="entry name" value="STAS"/>
    <property type="match status" value="1"/>
</dbReference>
<dbReference type="Proteomes" id="UP001304298">
    <property type="component" value="Unassembled WGS sequence"/>
</dbReference>
<dbReference type="PANTHER" id="PTHR35526:SF3">
    <property type="entry name" value="ANTI-SIGMA-F FACTOR RSBW"/>
    <property type="match status" value="1"/>
</dbReference>
<sequence>MPSALTLRLTPRPESALVTVSGDLNLPGYASLRDGLLKIAADTPPGIVANVSGLTMGELAPASVFPLIARRIEQWPGIPLSLVTDRNAHVRLLRRSGIDRFVAVHPDVEAAEHHQATPIRHQADRTLPRTPNTVALARSFVRELAARWDVPELVYDGALIAGELADNAVRHTSSAPRMRLDLRRGLLTVAIADDNPDPAVLLDRSDVRSPGLGLRIVAHAAKAWGSSHRWSGGKVVWAVLPSARHHARGEPG</sequence>
<dbReference type="InterPro" id="IPR002645">
    <property type="entry name" value="STAS_dom"/>
</dbReference>
<protein>
    <submittedName>
        <fullName evidence="3">ATP-binding protein</fullName>
    </submittedName>
</protein>
<dbReference type="SUPFAM" id="SSF52091">
    <property type="entry name" value="SpoIIaa-like"/>
    <property type="match status" value="1"/>
</dbReference>
<dbReference type="InterPro" id="IPR036890">
    <property type="entry name" value="HATPase_C_sf"/>
</dbReference>
<dbReference type="EMBL" id="JAYFSI010000003">
    <property type="protein sequence ID" value="MEA5361528.1"/>
    <property type="molecule type" value="Genomic_DNA"/>
</dbReference>
<comment type="caution">
    <text evidence="3">The sequence shown here is derived from an EMBL/GenBank/DDBJ whole genome shotgun (WGS) entry which is preliminary data.</text>
</comment>
<dbReference type="PANTHER" id="PTHR35526">
    <property type="entry name" value="ANTI-SIGMA-F FACTOR RSBW-RELATED"/>
    <property type="match status" value="1"/>
</dbReference>
<organism evidence="3 4">
    <name type="scientific">Amycolatopsis heterodermiae</name>
    <dbReference type="NCBI Taxonomy" id="3110235"/>
    <lineage>
        <taxon>Bacteria</taxon>
        <taxon>Bacillati</taxon>
        <taxon>Actinomycetota</taxon>
        <taxon>Actinomycetes</taxon>
        <taxon>Pseudonocardiales</taxon>
        <taxon>Pseudonocardiaceae</taxon>
        <taxon>Amycolatopsis</taxon>
    </lineage>
</organism>
<dbReference type="CDD" id="cd16936">
    <property type="entry name" value="HATPase_RsbW-like"/>
    <property type="match status" value="1"/>
</dbReference>
<evidence type="ECO:0000313" key="3">
    <source>
        <dbReference type="EMBL" id="MEA5361528.1"/>
    </source>
</evidence>
<dbReference type="InterPro" id="IPR036513">
    <property type="entry name" value="STAS_dom_sf"/>
</dbReference>
<keyword evidence="3" id="KW-0067">ATP-binding</keyword>
<accession>A0ABU5R5N6</accession>
<dbReference type="GO" id="GO:0005524">
    <property type="term" value="F:ATP binding"/>
    <property type="evidence" value="ECO:0007669"/>
    <property type="project" value="UniProtKB-KW"/>
</dbReference>
<dbReference type="Gene3D" id="3.30.750.24">
    <property type="entry name" value="STAS domain"/>
    <property type="match status" value="1"/>
</dbReference>
<dbReference type="RefSeq" id="WP_323328720.1">
    <property type="nucleotide sequence ID" value="NZ_JAYFSI010000003.1"/>
</dbReference>
<proteinExistence type="predicted"/>
<evidence type="ECO:0000259" key="2">
    <source>
        <dbReference type="PROSITE" id="PS50801"/>
    </source>
</evidence>
<dbReference type="Pfam" id="PF13581">
    <property type="entry name" value="HATPase_c_2"/>
    <property type="match status" value="1"/>
</dbReference>
<keyword evidence="1" id="KW-0418">Kinase</keyword>
<dbReference type="InterPro" id="IPR050267">
    <property type="entry name" value="Anti-sigma-factor_SerPK"/>
</dbReference>
<reference evidence="3 4" key="1">
    <citation type="submission" date="2023-12" db="EMBL/GenBank/DDBJ databases">
        <title>Amycolatopsis sp. V23-08.</title>
        <authorList>
            <person name="Somphong A."/>
        </authorList>
    </citation>
    <scope>NUCLEOTIDE SEQUENCE [LARGE SCALE GENOMIC DNA]</scope>
    <source>
        <strain evidence="3 4">V23-08</strain>
    </source>
</reference>
<keyword evidence="1" id="KW-0808">Transferase</keyword>
<gene>
    <name evidence="3" type="ORF">VA596_18440</name>
</gene>
<dbReference type="Gene3D" id="3.30.565.10">
    <property type="entry name" value="Histidine kinase-like ATPase, C-terminal domain"/>
    <property type="match status" value="1"/>
</dbReference>
<name>A0ABU5R5N6_9PSEU</name>
<dbReference type="SUPFAM" id="SSF55874">
    <property type="entry name" value="ATPase domain of HSP90 chaperone/DNA topoisomerase II/histidine kinase"/>
    <property type="match status" value="1"/>
</dbReference>